<dbReference type="GO" id="GO:0009421">
    <property type="term" value="C:bacterial-type flagellum filament cap"/>
    <property type="evidence" value="ECO:0007669"/>
    <property type="project" value="InterPro"/>
</dbReference>
<dbReference type="InterPro" id="IPR010810">
    <property type="entry name" value="Flagellin_hook_IN_motif"/>
</dbReference>
<accession>A0A1H9MSB3</accession>
<dbReference type="RefSeq" id="WP_091456896.1">
    <property type="nucleotide sequence ID" value="NZ_FOGD01000006.1"/>
</dbReference>
<reference evidence="8 9" key="1">
    <citation type="submission" date="2016-10" db="EMBL/GenBank/DDBJ databases">
        <authorList>
            <person name="de Groot N.N."/>
        </authorList>
    </citation>
    <scope>NUCLEOTIDE SEQUENCE [LARGE SCALE GENOMIC DNA]</scope>
    <source>
        <strain evidence="8 9">ATCC 35958</strain>
    </source>
</reference>
<sequence length="471" mass="47897">MASISSVGVGSGLDIKSIVSKLVELEKAPLAKLKLEKSTVDAKISAFGQIKSLVSTLSDAASKLSSVTGWNGVTTTSSDSAFVSATAVGGTLPTNFNVEVTALAKAQSTASNSISGAVGSGTLKIALGKWDATGPGATGVFTGKTPASSVDITVSASDTVADIASKINGANAGVTATILTDASGQRLLLRSKDTGEDFGFSLTATGGTPGGLDRLASTAIDPAATEKAANAAAKVNGISVTSSTNTFANTVAGVTFKAEKMPDTGTKSVQVSVTKDNSAIQANINAFVEAYNAVNSYLSDATKYDAGTKESGLFQGDSTAIGLQNSLRAAVQSVSKGSSVFKTLSDIGVGFQRGGNLAIDSGKLSKALNNVDEVKKMFRGSESSPSGIAATVKSMTTNMLSTDGFFKTKDNSLQLSLKSNSKAQKGVEAAATNLETRLNARYSALDSQMSKLTALNSYVSQQITTWNKSTG</sequence>
<evidence type="ECO:0000256" key="3">
    <source>
        <dbReference type="ARBA" id="ARBA00023054"/>
    </source>
</evidence>
<feature type="domain" description="Flagellar hook-associated protein 2 N-terminal" evidence="6">
    <location>
        <begin position="11"/>
        <end position="107"/>
    </location>
</feature>
<evidence type="ECO:0000256" key="4">
    <source>
        <dbReference type="ARBA" id="ARBA00023143"/>
    </source>
</evidence>
<dbReference type="Pfam" id="PF02465">
    <property type="entry name" value="FliD_N"/>
    <property type="match status" value="1"/>
</dbReference>
<keyword evidence="8" id="KW-0969">Cilium</keyword>
<dbReference type="PANTHER" id="PTHR30288">
    <property type="entry name" value="FLAGELLAR CAP/ASSEMBLY PROTEIN FLID"/>
    <property type="match status" value="1"/>
</dbReference>
<dbReference type="PANTHER" id="PTHR30288:SF0">
    <property type="entry name" value="FLAGELLAR HOOK-ASSOCIATED PROTEIN 2"/>
    <property type="match status" value="1"/>
</dbReference>
<keyword evidence="8" id="KW-0966">Cell projection</keyword>
<dbReference type="Proteomes" id="UP000199766">
    <property type="component" value="Unassembled WGS sequence"/>
</dbReference>
<dbReference type="Pfam" id="PF07195">
    <property type="entry name" value="FliD_C"/>
    <property type="match status" value="1"/>
</dbReference>
<feature type="domain" description="Flagellar hook-associated protein 2 C-terminal" evidence="7">
    <location>
        <begin position="228"/>
        <end position="453"/>
    </location>
</feature>
<evidence type="ECO:0000256" key="5">
    <source>
        <dbReference type="RuleBase" id="RU362066"/>
    </source>
</evidence>
<keyword evidence="9" id="KW-1185">Reference proteome</keyword>
<dbReference type="EMBL" id="FOGD01000006">
    <property type="protein sequence ID" value="SER26377.1"/>
    <property type="molecule type" value="Genomic_DNA"/>
</dbReference>
<dbReference type="GO" id="GO:0071973">
    <property type="term" value="P:bacterial-type flagellum-dependent cell motility"/>
    <property type="evidence" value="ECO:0007669"/>
    <property type="project" value="TreeGrafter"/>
</dbReference>
<evidence type="ECO:0000313" key="8">
    <source>
        <dbReference type="EMBL" id="SER26377.1"/>
    </source>
</evidence>
<keyword evidence="8" id="KW-0282">Flagellum</keyword>
<evidence type="ECO:0000256" key="2">
    <source>
        <dbReference type="ARBA" id="ARBA00011255"/>
    </source>
</evidence>
<keyword evidence="5" id="KW-0964">Secreted</keyword>
<dbReference type="AlphaFoldDB" id="A0A1H9MSB3"/>
<proteinExistence type="inferred from homology"/>
<keyword evidence="4 5" id="KW-0975">Bacterial flagellum</keyword>
<evidence type="ECO:0000313" key="9">
    <source>
        <dbReference type="Proteomes" id="UP000199766"/>
    </source>
</evidence>
<dbReference type="Pfam" id="PF07196">
    <property type="entry name" value="Flagellin_IN"/>
    <property type="match status" value="1"/>
</dbReference>
<evidence type="ECO:0000259" key="6">
    <source>
        <dbReference type="Pfam" id="PF02465"/>
    </source>
</evidence>
<dbReference type="InterPro" id="IPR010809">
    <property type="entry name" value="FliD_C"/>
</dbReference>
<dbReference type="InterPro" id="IPR040026">
    <property type="entry name" value="FliD"/>
</dbReference>
<evidence type="ECO:0000256" key="1">
    <source>
        <dbReference type="ARBA" id="ARBA00009764"/>
    </source>
</evidence>
<gene>
    <name evidence="8" type="ORF">SAMN02982919_02036</name>
</gene>
<comment type="subunit">
    <text evidence="2 5">Homopentamer.</text>
</comment>
<keyword evidence="3" id="KW-0175">Coiled coil</keyword>
<comment type="function">
    <text evidence="5">Required for morphogenesis and for the elongation of the flagellar filament by facilitating polymerization of the flagellin monomers at the tip of growing filament. Forms a capping structure, which prevents flagellin subunits (transported through the central channel of the flagellum) from leaking out without polymerization at the distal end.</text>
</comment>
<protein>
    <recommendedName>
        <fullName evidence="5">Flagellar hook-associated protein 2</fullName>
        <shortName evidence="5">HAP2</shortName>
    </recommendedName>
    <alternativeName>
        <fullName evidence="5">Flagellar cap protein</fullName>
    </alternativeName>
</protein>
<name>A0A1H9MSB3_9BURK</name>
<evidence type="ECO:0000259" key="7">
    <source>
        <dbReference type="Pfam" id="PF07195"/>
    </source>
</evidence>
<dbReference type="GO" id="GO:0005576">
    <property type="term" value="C:extracellular region"/>
    <property type="evidence" value="ECO:0007669"/>
    <property type="project" value="UniProtKB-SubCell"/>
</dbReference>
<dbReference type="GO" id="GO:0007155">
    <property type="term" value="P:cell adhesion"/>
    <property type="evidence" value="ECO:0007669"/>
    <property type="project" value="InterPro"/>
</dbReference>
<organism evidence="8 9">
    <name type="scientific">Giesbergeria anulus</name>
    <dbReference type="NCBI Taxonomy" id="180197"/>
    <lineage>
        <taxon>Bacteria</taxon>
        <taxon>Pseudomonadati</taxon>
        <taxon>Pseudomonadota</taxon>
        <taxon>Betaproteobacteria</taxon>
        <taxon>Burkholderiales</taxon>
        <taxon>Comamonadaceae</taxon>
        <taxon>Giesbergeria</taxon>
    </lineage>
</organism>
<dbReference type="InterPro" id="IPR003481">
    <property type="entry name" value="FliD_N"/>
</dbReference>
<dbReference type="GO" id="GO:0009424">
    <property type="term" value="C:bacterial-type flagellum hook"/>
    <property type="evidence" value="ECO:0007669"/>
    <property type="project" value="UniProtKB-UniRule"/>
</dbReference>
<dbReference type="OrthoDB" id="9810816at2"/>
<comment type="subcellular location">
    <subcellularLocation>
        <location evidence="5">Secreted</location>
    </subcellularLocation>
    <subcellularLocation>
        <location evidence="5">Bacterial flagellum</location>
    </subcellularLocation>
</comment>
<comment type="similarity">
    <text evidence="1 5">Belongs to the FliD family.</text>
</comment>
<dbReference type="STRING" id="180197.SAMN02982919_02036"/>